<dbReference type="PANTHER" id="PTHR30081">
    <property type="entry name" value="PROTEIN-EXPORT MEMBRANE PROTEIN SEC"/>
    <property type="match status" value="1"/>
</dbReference>
<keyword evidence="8 9" id="KW-0472">Membrane</keyword>
<dbReference type="Pfam" id="PF02355">
    <property type="entry name" value="SecD_SecF_C"/>
    <property type="match status" value="1"/>
</dbReference>
<evidence type="ECO:0000259" key="11">
    <source>
        <dbReference type="Pfam" id="PF02355"/>
    </source>
</evidence>
<feature type="domain" description="Protein export membrane protein SecD/SecF C-terminal" evidence="11">
    <location>
        <begin position="115"/>
        <end position="294"/>
    </location>
</feature>
<dbReference type="InterPro" id="IPR048634">
    <property type="entry name" value="SecD_SecF_C"/>
</dbReference>
<evidence type="ECO:0000256" key="9">
    <source>
        <dbReference type="HAMAP-Rule" id="MF_01464"/>
    </source>
</evidence>
<comment type="similarity">
    <text evidence="9">Belongs to the SecD/SecF family. SecF subfamily.</text>
</comment>
<evidence type="ECO:0000256" key="4">
    <source>
        <dbReference type="ARBA" id="ARBA00022692"/>
    </source>
</evidence>
<feature type="transmembrane region" description="Helical" evidence="9">
    <location>
        <begin position="136"/>
        <end position="156"/>
    </location>
</feature>
<reference evidence="12 13" key="1">
    <citation type="submission" date="2024-02" db="EMBL/GenBank/DDBJ databases">
        <authorList>
            <person name="Grouzdev D."/>
        </authorList>
    </citation>
    <scope>NUCLEOTIDE SEQUENCE [LARGE SCALE GENOMIC DNA]</scope>
    <source>
        <strain evidence="12 13">9N</strain>
    </source>
</reference>
<dbReference type="Gene3D" id="1.20.1640.10">
    <property type="entry name" value="Multidrug efflux transporter AcrB transmembrane domain"/>
    <property type="match status" value="1"/>
</dbReference>
<sequence>MKLLRLAPENTKFPFMRFRRVSYPFSAVLSLIAVALFVFKGMNFGIDFAGGTIIELRAKSGTAEVGTLRTLGEGLSLGDIEVQAFGNPADVTLRFGLQPGGDVAQQGAVERVRGAVEKDYDLRRVEVVGPRVSNELVQSGTLGVVLSIIAVLTYLWFRFEWQFAIGAVIATMHDLLLTVGFFSITQLEFNTTSIAAILTIVGYSLNETVVVLDRIRENMRKYKKMGTAQMIDMSINAVLPRTIMTATTVMLALFALVAFGGQVIRSFSLAMIWGIFVATYSSIFICSPMLIYLGLRNEDADRAANRQEPRREAEAEAALESEDAEDIALSPEPAAEKEPAPPRKSGGKRAKSNAKPNAKPRPA</sequence>
<dbReference type="HAMAP" id="MF_01464_B">
    <property type="entry name" value="SecF_B"/>
    <property type="match status" value="1"/>
</dbReference>
<comment type="subunit">
    <text evidence="9">Forms a complex with SecD. Part of the essential Sec protein translocation apparatus which comprises SecA, SecYEG and auxiliary proteins SecDF-YajC and YidC.</text>
</comment>
<dbReference type="RefSeq" id="WP_332081872.1">
    <property type="nucleotide sequence ID" value="NZ_JAZHYN010000025.1"/>
</dbReference>
<dbReference type="InterPro" id="IPR055344">
    <property type="entry name" value="SecD_SecF_C_bact"/>
</dbReference>
<dbReference type="InterPro" id="IPR022645">
    <property type="entry name" value="SecD/SecF_bac"/>
</dbReference>
<comment type="subcellular location">
    <subcellularLocation>
        <location evidence="1 9">Cell membrane</location>
        <topology evidence="1 9">Multi-pass membrane protein</topology>
    </subcellularLocation>
</comment>
<keyword evidence="3 9" id="KW-1003">Cell membrane</keyword>
<feature type="transmembrane region" description="Helical" evidence="9">
    <location>
        <begin position="194"/>
        <end position="215"/>
    </location>
</feature>
<dbReference type="InterPro" id="IPR022813">
    <property type="entry name" value="SecD/SecF_arch_bac"/>
</dbReference>
<keyword evidence="13" id="KW-1185">Reference proteome</keyword>
<feature type="transmembrane region" description="Helical" evidence="9">
    <location>
        <begin position="270"/>
        <end position="295"/>
    </location>
</feature>
<evidence type="ECO:0000256" key="3">
    <source>
        <dbReference type="ARBA" id="ARBA00022475"/>
    </source>
</evidence>
<evidence type="ECO:0000256" key="6">
    <source>
        <dbReference type="ARBA" id="ARBA00022989"/>
    </source>
</evidence>
<comment type="caution">
    <text evidence="12">The sequence shown here is derived from an EMBL/GenBank/DDBJ whole genome shotgun (WGS) entry which is preliminary data.</text>
</comment>
<feature type="transmembrane region" description="Helical" evidence="9">
    <location>
        <begin position="243"/>
        <end position="264"/>
    </location>
</feature>
<feature type="compositionally biased region" description="Basic and acidic residues" evidence="10">
    <location>
        <begin position="304"/>
        <end position="314"/>
    </location>
</feature>
<keyword evidence="4 9" id="KW-0812">Transmembrane</keyword>
<evidence type="ECO:0000256" key="2">
    <source>
        <dbReference type="ARBA" id="ARBA00022448"/>
    </source>
</evidence>
<evidence type="ECO:0000256" key="5">
    <source>
        <dbReference type="ARBA" id="ARBA00022927"/>
    </source>
</evidence>
<evidence type="ECO:0000313" key="12">
    <source>
        <dbReference type="EMBL" id="MEF3366852.1"/>
    </source>
</evidence>
<evidence type="ECO:0000256" key="1">
    <source>
        <dbReference type="ARBA" id="ARBA00004651"/>
    </source>
</evidence>
<dbReference type="InterPro" id="IPR022646">
    <property type="entry name" value="SecD/SecF_CS"/>
</dbReference>
<organism evidence="12 13">
    <name type="scientific">Methylocystis borbori</name>
    <dbReference type="NCBI Taxonomy" id="3118750"/>
    <lineage>
        <taxon>Bacteria</taxon>
        <taxon>Pseudomonadati</taxon>
        <taxon>Pseudomonadota</taxon>
        <taxon>Alphaproteobacteria</taxon>
        <taxon>Hyphomicrobiales</taxon>
        <taxon>Methylocystaceae</taxon>
        <taxon>Methylocystis</taxon>
    </lineage>
</organism>
<feature type="transmembrane region" description="Helical" evidence="9">
    <location>
        <begin position="21"/>
        <end position="39"/>
    </location>
</feature>
<dbReference type="InterPro" id="IPR005665">
    <property type="entry name" value="SecF_bac"/>
</dbReference>
<accession>A0ABU7XIK0</accession>
<protein>
    <recommendedName>
        <fullName evidence="9">Protein-export membrane protein SecF</fullName>
    </recommendedName>
</protein>
<gene>
    <name evidence="9 12" type="primary">secF</name>
    <name evidence="12" type="ORF">V3H18_09940</name>
</gene>
<dbReference type="Pfam" id="PF07549">
    <property type="entry name" value="Sec_GG"/>
    <property type="match status" value="1"/>
</dbReference>
<dbReference type="PANTHER" id="PTHR30081:SF8">
    <property type="entry name" value="PROTEIN TRANSLOCASE SUBUNIT SECF"/>
    <property type="match status" value="1"/>
</dbReference>
<comment type="function">
    <text evidence="9">Part of the Sec protein translocase complex. Interacts with the SecYEG preprotein conducting channel. SecDF uses the proton motive force (PMF) to complete protein translocation after the ATP-dependent function of SecA.</text>
</comment>
<keyword evidence="7 9" id="KW-0811">Translocation</keyword>
<evidence type="ECO:0000256" key="8">
    <source>
        <dbReference type="ARBA" id="ARBA00023136"/>
    </source>
</evidence>
<feature type="compositionally biased region" description="Acidic residues" evidence="10">
    <location>
        <begin position="315"/>
        <end position="326"/>
    </location>
</feature>
<feature type="transmembrane region" description="Helical" evidence="9">
    <location>
        <begin position="163"/>
        <end position="182"/>
    </location>
</feature>
<keyword evidence="5 9" id="KW-0653">Protein transport</keyword>
<dbReference type="SUPFAM" id="SSF82866">
    <property type="entry name" value="Multidrug efflux transporter AcrB transmembrane domain"/>
    <property type="match status" value="1"/>
</dbReference>
<dbReference type="PRINTS" id="PR01755">
    <property type="entry name" value="SECFTRNLCASE"/>
</dbReference>
<keyword evidence="6 9" id="KW-1133">Transmembrane helix</keyword>
<proteinExistence type="inferred from homology"/>
<evidence type="ECO:0000256" key="7">
    <source>
        <dbReference type="ARBA" id="ARBA00023010"/>
    </source>
</evidence>
<keyword evidence="2 9" id="KW-0813">Transport</keyword>
<dbReference type="EMBL" id="JAZHYN010000025">
    <property type="protein sequence ID" value="MEF3366852.1"/>
    <property type="molecule type" value="Genomic_DNA"/>
</dbReference>
<dbReference type="NCBIfam" id="TIGR00916">
    <property type="entry name" value="2A0604s01"/>
    <property type="match status" value="1"/>
</dbReference>
<name>A0ABU7XIK0_9HYPH</name>
<feature type="region of interest" description="Disordered" evidence="10">
    <location>
        <begin position="304"/>
        <end position="363"/>
    </location>
</feature>
<evidence type="ECO:0000256" key="10">
    <source>
        <dbReference type="SAM" id="MobiDB-lite"/>
    </source>
</evidence>
<evidence type="ECO:0000313" key="13">
    <source>
        <dbReference type="Proteomes" id="UP001350748"/>
    </source>
</evidence>
<dbReference type="Proteomes" id="UP001350748">
    <property type="component" value="Unassembled WGS sequence"/>
</dbReference>
<dbReference type="NCBIfam" id="TIGR00966">
    <property type="entry name" value="transloc_SecF"/>
    <property type="match status" value="1"/>
</dbReference>